<feature type="domain" description="PROP1-like PPR" evidence="9">
    <location>
        <begin position="1344"/>
        <end position="1473"/>
    </location>
</feature>
<keyword evidence="6" id="KW-0472">Membrane</keyword>
<protein>
    <submittedName>
        <fullName evidence="10">Uncharacterized protein</fullName>
    </submittedName>
</protein>
<dbReference type="InterPro" id="IPR033443">
    <property type="entry name" value="PROP1-like_PPR_dom"/>
</dbReference>
<feature type="domain" description="Endoplasmic reticulum vesicle transporter N-terminal" evidence="8">
    <location>
        <begin position="8"/>
        <end position="97"/>
    </location>
</feature>
<keyword evidence="6" id="KW-0812">Transmembrane</keyword>
<dbReference type="Gene3D" id="1.25.40.10">
    <property type="entry name" value="Tetratricopeptide repeat domain"/>
    <property type="match status" value="9"/>
</dbReference>
<dbReference type="OrthoDB" id="185373at2759"/>
<feature type="repeat" description="PPR" evidence="5">
    <location>
        <begin position="1186"/>
        <end position="1220"/>
    </location>
</feature>
<feature type="repeat" description="PPR" evidence="5">
    <location>
        <begin position="1081"/>
        <end position="1115"/>
    </location>
</feature>
<comment type="similarity">
    <text evidence="1">Belongs to the PPR family. P subfamily.</text>
</comment>
<evidence type="ECO:0000313" key="11">
    <source>
        <dbReference type="Proteomes" id="UP000516437"/>
    </source>
</evidence>
<dbReference type="InterPro" id="IPR002885">
    <property type="entry name" value="PPR_rpt"/>
</dbReference>
<dbReference type="InterPro" id="IPR018087">
    <property type="entry name" value="Glyco_hydro_5_CS"/>
</dbReference>
<feature type="repeat" description="PPR" evidence="5">
    <location>
        <begin position="874"/>
        <end position="908"/>
    </location>
</feature>
<feature type="repeat" description="PPR" evidence="5">
    <location>
        <begin position="909"/>
        <end position="943"/>
    </location>
</feature>
<dbReference type="PANTHER" id="PTHR47447">
    <property type="entry name" value="OS03G0856100 PROTEIN"/>
    <property type="match status" value="1"/>
</dbReference>
<dbReference type="GO" id="GO:0005975">
    <property type="term" value="P:carbohydrate metabolic process"/>
    <property type="evidence" value="ECO:0007669"/>
    <property type="project" value="InterPro"/>
</dbReference>
<dbReference type="PANTHER" id="PTHR47447:SF26">
    <property type="entry name" value="CHLOROPLAST RNA SPLICING4"/>
    <property type="match status" value="1"/>
</dbReference>
<evidence type="ECO:0000259" key="9">
    <source>
        <dbReference type="Pfam" id="PF17177"/>
    </source>
</evidence>
<feature type="repeat" description="PPR" evidence="5">
    <location>
        <begin position="839"/>
        <end position="873"/>
    </location>
</feature>
<evidence type="ECO:0000313" key="10">
    <source>
        <dbReference type="EMBL" id="KAB1204094.1"/>
    </source>
</evidence>
<feature type="repeat" description="PPR" evidence="5">
    <location>
        <begin position="1501"/>
        <end position="1535"/>
    </location>
</feature>
<dbReference type="InterPro" id="IPR011990">
    <property type="entry name" value="TPR-like_helical_dom_sf"/>
</dbReference>
<dbReference type="Pfam" id="PF13041">
    <property type="entry name" value="PPR_2"/>
    <property type="match status" value="3"/>
</dbReference>
<dbReference type="Pfam" id="PF17177">
    <property type="entry name" value="PPR_long"/>
    <property type="match status" value="1"/>
</dbReference>
<name>A0A6A1UUE7_9ROSI</name>
<dbReference type="PROSITE" id="PS00659">
    <property type="entry name" value="GLYCOSYL_HYDROL_F5"/>
    <property type="match status" value="1"/>
</dbReference>
<feature type="repeat" description="PPR" evidence="5">
    <location>
        <begin position="627"/>
        <end position="661"/>
    </location>
</feature>
<dbReference type="Proteomes" id="UP000516437">
    <property type="component" value="Chromosome 8"/>
</dbReference>
<gene>
    <name evidence="10" type="ORF">CJ030_MR8G001606</name>
</gene>
<keyword evidence="2" id="KW-0677">Repeat</keyword>
<feature type="repeat" description="PPR" evidence="5">
    <location>
        <begin position="662"/>
        <end position="698"/>
    </location>
</feature>
<dbReference type="Pfam" id="PF13812">
    <property type="entry name" value="PPR_3"/>
    <property type="match status" value="1"/>
</dbReference>
<reference evidence="10 11" key="1">
    <citation type="journal article" date="2019" name="Plant Biotechnol. J.">
        <title>The red bayberry genome and genetic basis of sex determination.</title>
        <authorList>
            <person name="Jia H.M."/>
            <person name="Jia H.J."/>
            <person name="Cai Q.L."/>
            <person name="Wang Y."/>
            <person name="Zhao H.B."/>
            <person name="Yang W.F."/>
            <person name="Wang G.Y."/>
            <person name="Li Y.H."/>
            <person name="Zhan D.L."/>
            <person name="Shen Y.T."/>
            <person name="Niu Q.F."/>
            <person name="Chang L."/>
            <person name="Qiu J."/>
            <person name="Zhao L."/>
            <person name="Xie H.B."/>
            <person name="Fu W.Y."/>
            <person name="Jin J."/>
            <person name="Li X.W."/>
            <person name="Jiao Y."/>
            <person name="Zhou C.C."/>
            <person name="Tu T."/>
            <person name="Chai C.Y."/>
            <person name="Gao J.L."/>
            <person name="Fan L.J."/>
            <person name="van de Weg E."/>
            <person name="Wang J.Y."/>
            <person name="Gao Z.S."/>
        </authorList>
    </citation>
    <scope>NUCLEOTIDE SEQUENCE [LARGE SCALE GENOMIC DNA]</scope>
    <source>
        <tissue evidence="10">Leaves</tissue>
    </source>
</reference>
<dbReference type="InterPro" id="IPR039542">
    <property type="entry name" value="Erv_N"/>
</dbReference>
<dbReference type="SUPFAM" id="SSF81901">
    <property type="entry name" value="HCP-like"/>
    <property type="match status" value="1"/>
</dbReference>
<evidence type="ECO:0000256" key="2">
    <source>
        <dbReference type="ARBA" id="ARBA00022737"/>
    </source>
</evidence>
<dbReference type="PROSITE" id="PS51375">
    <property type="entry name" value="PPR"/>
    <property type="match status" value="17"/>
</dbReference>
<feature type="repeat" description="PPR" evidence="5">
    <location>
        <begin position="1396"/>
        <end position="1430"/>
    </location>
</feature>
<proteinExistence type="inferred from homology"/>
<dbReference type="InterPro" id="IPR012936">
    <property type="entry name" value="Erv_C"/>
</dbReference>
<feature type="repeat" description="PPR" evidence="5">
    <location>
        <begin position="1431"/>
        <end position="1465"/>
    </location>
</feature>
<comment type="caution">
    <text evidence="10">The sequence shown here is derived from an EMBL/GenBank/DDBJ whole genome shotgun (WGS) entry which is preliminary data.</text>
</comment>
<dbReference type="Pfam" id="PF01535">
    <property type="entry name" value="PPR"/>
    <property type="match status" value="6"/>
</dbReference>
<evidence type="ECO:0000256" key="1">
    <source>
        <dbReference type="ARBA" id="ARBA00007626"/>
    </source>
</evidence>
<evidence type="ECO:0000259" key="7">
    <source>
        <dbReference type="Pfam" id="PF07970"/>
    </source>
</evidence>
<feature type="transmembrane region" description="Helical" evidence="6">
    <location>
        <begin position="21"/>
        <end position="44"/>
    </location>
</feature>
<organism evidence="10 11">
    <name type="scientific">Morella rubra</name>
    <name type="common">Chinese bayberry</name>
    <dbReference type="NCBI Taxonomy" id="262757"/>
    <lineage>
        <taxon>Eukaryota</taxon>
        <taxon>Viridiplantae</taxon>
        <taxon>Streptophyta</taxon>
        <taxon>Embryophyta</taxon>
        <taxon>Tracheophyta</taxon>
        <taxon>Spermatophyta</taxon>
        <taxon>Magnoliopsida</taxon>
        <taxon>eudicotyledons</taxon>
        <taxon>Gunneridae</taxon>
        <taxon>Pentapetalae</taxon>
        <taxon>rosids</taxon>
        <taxon>fabids</taxon>
        <taxon>Fagales</taxon>
        <taxon>Myricaceae</taxon>
        <taxon>Morella</taxon>
    </lineage>
</organism>
<accession>A0A6A1UUE7</accession>
<dbReference type="Pfam" id="PF13850">
    <property type="entry name" value="ERGIC_N"/>
    <property type="match status" value="1"/>
</dbReference>
<dbReference type="EMBL" id="RXIC02000026">
    <property type="protein sequence ID" value="KAB1204094.1"/>
    <property type="molecule type" value="Genomic_DNA"/>
</dbReference>
<feature type="repeat" description="PPR" evidence="5">
    <location>
        <begin position="769"/>
        <end position="803"/>
    </location>
</feature>
<keyword evidence="6" id="KW-1133">Transmembrane helix</keyword>
<dbReference type="NCBIfam" id="TIGR00756">
    <property type="entry name" value="PPR"/>
    <property type="match status" value="14"/>
</dbReference>
<evidence type="ECO:0000256" key="6">
    <source>
        <dbReference type="SAM" id="Phobius"/>
    </source>
</evidence>
<feature type="repeat" description="PPR" evidence="5">
    <location>
        <begin position="734"/>
        <end position="768"/>
    </location>
</feature>
<dbReference type="Pfam" id="PF07970">
    <property type="entry name" value="COPIIcoated_ERV"/>
    <property type="match status" value="1"/>
</dbReference>
<feature type="repeat" description="PPR" evidence="5">
    <location>
        <begin position="1291"/>
        <end position="1325"/>
    </location>
</feature>
<feature type="repeat" description="PPR" evidence="5">
    <location>
        <begin position="1326"/>
        <end position="1360"/>
    </location>
</feature>
<feature type="domain" description="Endoplasmic reticulum vesicle transporter C-terminal" evidence="7">
    <location>
        <begin position="149"/>
        <end position="366"/>
    </location>
</feature>
<feature type="repeat" description="PPR" evidence="5">
    <location>
        <begin position="699"/>
        <end position="733"/>
    </location>
</feature>
<feature type="repeat" description="PPR" evidence="5">
    <location>
        <begin position="804"/>
        <end position="838"/>
    </location>
</feature>
<dbReference type="GO" id="GO:0004553">
    <property type="term" value="F:hydrolase activity, hydrolyzing O-glycosyl compounds"/>
    <property type="evidence" value="ECO:0007669"/>
    <property type="project" value="InterPro"/>
</dbReference>
<evidence type="ECO:0000256" key="4">
    <source>
        <dbReference type="ARBA" id="ARBA00023295"/>
    </source>
</evidence>
<keyword evidence="11" id="KW-1185">Reference proteome</keyword>
<evidence type="ECO:0000256" key="5">
    <source>
        <dbReference type="PROSITE-ProRule" id="PRU00708"/>
    </source>
</evidence>
<keyword evidence="4" id="KW-0326">Glycosidase</keyword>
<evidence type="ECO:0000256" key="3">
    <source>
        <dbReference type="ARBA" id="ARBA00022801"/>
    </source>
</evidence>
<feature type="repeat" description="PPR" evidence="5">
    <location>
        <begin position="1361"/>
        <end position="1395"/>
    </location>
</feature>
<evidence type="ECO:0000259" key="8">
    <source>
        <dbReference type="Pfam" id="PF13850"/>
    </source>
</evidence>
<sequence>MDSIMNKLRNLDAYPKINEDFYSRTLSGGVITIASSIVMLLLFISELSLYLHAVTETKLVVDTSRGETLRINFDVTFPALPCSILSLDAMDISGEQHLDVKHDIIKNRLDAHGNVIEARQDGIGSPKIEKPLQRHGGRLEHNETYCGSCYGAETSDEDCCNSCEDVREAYRKKGWALSNPDMIDQCKREGFLQRVKDEDGEGCNIYGFLEVNKVAGNFHFAPGKSFQQSGVHVHDLLAFQKDSFNISHKINRLAFGDYFPGVVNPLDGVQWTQQTPSGMYQYFIKVVATVYTDVSGHTIQSNQFSVTEHFRNAELGHFQSLPGVFFFYDLSPIKVTFTEGHISFLHFLTNVCAIVGGVFTVSGILDSFIYHGQRAIKKKMEIAPSLSSTNQPQLTQAIAGTGMLAFTSSPLILYSADSSSSNVCKCKAASLSCSLNSTATTVASKGSSRPVDIKNNNDNDDSTALKFSYSRASPSVRWPHLKLTETCSSPHTQFSVASPPLTHVVRDVDFAVKTPDSGAKEGAREADGIESLHMNVDDETQQLLGKPSKTKAKKMTKLALKRAKDWRERVKFLTDRILGLKPEDFVADVLDDRQVQMTPTDFCFVVKWVGQSSWHRALEGRAYVGDTVQVFNAMMGVYARNGRFDKVQELLDTIRKRGCEPDLVSFNTLINARLKSGSMVPNLAIELLNEVRRSGLRPDIITYNTLISACSRESNLEEATKVHSDMVAHYCQPDLWTYNAMISVYGRCGLSSKAEQLFNDLESKGFFPDAVTYNSLLYAFAREGNVGKVKEICEEMVKMGFGKDEMTYNTIIHMYGKQGRHDLALELYKDMKFSGRIPDVVTYTVLIDSLGKASKIVEAANVMSEMLDARVKPTLRTYSALICGYAKVGKLIEAEETFDCMLRSGIRPDHLAYSVMLDIFLRFNEIKKALVLYQEMLCNGFMPDHALYEVTLRALVRENKLEDIEKVIRDLEEVCSMNPQDICSVLIKGGCYDYAAKMLRLAISNGYELDRQNLLSIVSSYSLSGRHVEARELLEFLRERAPGSKQLLTEALVVILCKAHQFDAALGEYSNTRGFGSFGGSSILYETLIQGCKEKELFGEASQVFSDMRFFGVDPSEYIYQTMVLIYCTMGFPETAHFLVDQAEMKGISFDVSIYTDLIEAYGKLKLWQKAESLVGNLRQKCTTVDRKVWNALIQAYATSGCYERARAIFNTMMRDGPSPSVDSINGLLQALIVDGRLNELYVVIQELQDMDFKISKSSILLMLEAFTQAGDIFEVKKIYHGMKAAGYFPTMHLYRSMIGLLCKGKRVRDVEAMMAEMKDAGFKPDLSIWNSILKLYAGIEDFKKTAQVYQQIQEAGINPDDDTYNTLIIMYCRERRPEEGLSLMHEMRRLGLEPKLDTYKSMIAAFGKQQLLEEAEELFEELRSNGCKLDRSFYHTMMKMYRNSGEHSKAEKLLGLMKEAGVEPTIATMHLLMVSYGSSGQPQEAEKVLNNLKVTGLNIDTLPYSSVIDSYLRNEDYRAGIQKLMEMKEGGVEPDHRLWTCFIRAASLCKRTSEMLTLLNALRDVGFDLPIRLLTEKSESLVSEVDNCLEELEPMEDNAAFNFVNALEDLLWAFELRATASWVFQLAIKRSIYHHNVFRVADRDWGADFRKLSAGSALDASLQGYPESPKSVVLITGTAEYNMVSLNSSLKACLWEMGSPFLPCRTRSGLLVAKAHSLRMWLKDSPFCLDLELKDASSLPESNSMQLIEGCFIRRGLVPAFKDITEKLGLVRPKKFARLALLSDEKREKAIQADIEGRKEKLEKMKKQDEFRGKKTRKLRNRKYIGRVSAVKR</sequence>
<keyword evidence="3" id="KW-0378">Hydrolase</keyword>